<sequence length="77" mass="8931">MIETTIREIATEAVNTWPKDTLNRTIVILELVGIAWMIVNSRQAFKEMNRSLYNWKKPGAKKRRAGLTVTVKRMGRK</sequence>
<organism evidence="1 2">
    <name type="scientific">Lactobacillus delbrueckii</name>
    <dbReference type="NCBI Taxonomy" id="1584"/>
    <lineage>
        <taxon>Bacteria</taxon>
        <taxon>Bacillati</taxon>
        <taxon>Bacillota</taxon>
        <taxon>Bacilli</taxon>
        <taxon>Lactobacillales</taxon>
        <taxon>Lactobacillaceae</taxon>
        <taxon>Lactobacillus</taxon>
    </lineage>
</organism>
<gene>
    <name evidence="1" type="ORF">PF586_03365</name>
</gene>
<reference evidence="1" key="1">
    <citation type="submission" date="2023-01" db="EMBL/GenBank/DDBJ databases">
        <title>Sequencing of the bacterial strains from artisanal fermented milk Matsoni.</title>
        <authorList>
            <person name="Rozman V."/>
            <person name="Accetto T."/>
            <person name="Bogovic Matijasic B."/>
        </authorList>
    </citation>
    <scope>NUCLEOTIDE SEQUENCE</scope>
    <source>
        <strain evidence="1">Lbl333</strain>
    </source>
</reference>
<dbReference type="Proteomes" id="UP001210502">
    <property type="component" value="Unassembled WGS sequence"/>
</dbReference>
<evidence type="ECO:0000313" key="2">
    <source>
        <dbReference type="Proteomes" id="UP001210502"/>
    </source>
</evidence>
<dbReference type="EMBL" id="JAQIEY010000007">
    <property type="protein sequence ID" value="MDA3767527.1"/>
    <property type="molecule type" value="Genomic_DNA"/>
</dbReference>
<evidence type="ECO:0000313" key="1">
    <source>
        <dbReference type="EMBL" id="MDA3767527.1"/>
    </source>
</evidence>
<evidence type="ECO:0008006" key="3">
    <source>
        <dbReference type="Google" id="ProtNLM"/>
    </source>
</evidence>
<dbReference type="AlphaFoldDB" id="A0AAW5YU43"/>
<accession>A0AAW5YU43</accession>
<proteinExistence type="predicted"/>
<name>A0AAW5YU43_9LACO</name>
<comment type="caution">
    <text evidence="1">The sequence shown here is derived from an EMBL/GenBank/DDBJ whole genome shotgun (WGS) entry which is preliminary data.</text>
</comment>
<dbReference type="RefSeq" id="WP_271024316.1">
    <property type="nucleotide sequence ID" value="NZ_JAQIEY010000007.1"/>
</dbReference>
<protein>
    <recommendedName>
        <fullName evidence="3">Transposase</fullName>
    </recommendedName>
</protein>